<name>A0AAN8YSN4_SOLBU</name>
<evidence type="ECO:0000313" key="2">
    <source>
        <dbReference type="Proteomes" id="UP001371456"/>
    </source>
</evidence>
<dbReference type="AlphaFoldDB" id="A0AAN8YSN4"/>
<gene>
    <name evidence="1" type="ORF">RDI58_000736</name>
</gene>
<proteinExistence type="predicted"/>
<accession>A0AAN8YSN4</accession>
<dbReference type="EMBL" id="JBANQN010000001">
    <property type="protein sequence ID" value="KAK6802952.1"/>
    <property type="molecule type" value="Genomic_DNA"/>
</dbReference>
<organism evidence="1 2">
    <name type="scientific">Solanum bulbocastanum</name>
    <name type="common">Wild potato</name>
    <dbReference type="NCBI Taxonomy" id="147425"/>
    <lineage>
        <taxon>Eukaryota</taxon>
        <taxon>Viridiplantae</taxon>
        <taxon>Streptophyta</taxon>
        <taxon>Embryophyta</taxon>
        <taxon>Tracheophyta</taxon>
        <taxon>Spermatophyta</taxon>
        <taxon>Magnoliopsida</taxon>
        <taxon>eudicotyledons</taxon>
        <taxon>Gunneridae</taxon>
        <taxon>Pentapetalae</taxon>
        <taxon>asterids</taxon>
        <taxon>lamiids</taxon>
        <taxon>Solanales</taxon>
        <taxon>Solanaceae</taxon>
        <taxon>Solanoideae</taxon>
        <taxon>Solaneae</taxon>
        <taxon>Solanum</taxon>
    </lineage>
</organism>
<reference evidence="1 2" key="1">
    <citation type="submission" date="2024-02" db="EMBL/GenBank/DDBJ databases">
        <title>de novo genome assembly of Solanum bulbocastanum strain 11H21.</title>
        <authorList>
            <person name="Hosaka A.J."/>
        </authorList>
    </citation>
    <scope>NUCLEOTIDE SEQUENCE [LARGE SCALE GENOMIC DNA]</scope>
    <source>
        <tissue evidence="1">Young leaves</tissue>
    </source>
</reference>
<protein>
    <submittedName>
        <fullName evidence="1">Uncharacterized protein</fullName>
    </submittedName>
</protein>
<comment type="caution">
    <text evidence="1">The sequence shown here is derived from an EMBL/GenBank/DDBJ whole genome shotgun (WGS) entry which is preliminary data.</text>
</comment>
<sequence length="31" mass="3592">MNGGSENNHVFPWETNDVWSYLNLKIKLGVE</sequence>
<keyword evidence="2" id="KW-1185">Reference proteome</keyword>
<dbReference type="Proteomes" id="UP001371456">
    <property type="component" value="Unassembled WGS sequence"/>
</dbReference>
<evidence type="ECO:0000313" key="1">
    <source>
        <dbReference type="EMBL" id="KAK6802952.1"/>
    </source>
</evidence>